<keyword evidence="4" id="KW-0479">Metal-binding</keyword>
<dbReference type="Proteomes" id="UP000799424">
    <property type="component" value="Unassembled WGS sequence"/>
</dbReference>
<gene>
    <name evidence="11" type="ORF">CC86DRAFT_425963</name>
</gene>
<dbReference type="PANTHER" id="PTHR33938">
    <property type="entry name" value="FERULOYL ESTERASE B-RELATED"/>
    <property type="match status" value="1"/>
</dbReference>
<keyword evidence="6 10" id="KW-0378">Hydrolase</keyword>
<keyword evidence="3" id="KW-0119">Carbohydrate metabolism</keyword>
<dbReference type="InterPro" id="IPR011118">
    <property type="entry name" value="Tannase/feruloyl_esterase"/>
</dbReference>
<protein>
    <recommendedName>
        <fullName evidence="10">Carboxylic ester hydrolase</fullName>
        <ecNumber evidence="10">3.1.1.-</ecNumber>
    </recommendedName>
</protein>
<dbReference type="InterPro" id="IPR029058">
    <property type="entry name" value="AB_hydrolase_fold"/>
</dbReference>
<keyword evidence="12" id="KW-1185">Reference proteome</keyword>
<feature type="chain" id="PRO_5025713094" description="Carboxylic ester hydrolase" evidence="10">
    <location>
        <begin position="19"/>
        <end position="520"/>
    </location>
</feature>
<keyword evidence="3" id="KW-0624">Polysaccharide degradation</keyword>
<evidence type="ECO:0000313" key="12">
    <source>
        <dbReference type="Proteomes" id="UP000799424"/>
    </source>
</evidence>
<organism evidence="11 12">
    <name type="scientific">Ophiobolus disseminans</name>
    <dbReference type="NCBI Taxonomy" id="1469910"/>
    <lineage>
        <taxon>Eukaryota</taxon>
        <taxon>Fungi</taxon>
        <taxon>Dikarya</taxon>
        <taxon>Ascomycota</taxon>
        <taxon>Pezizomycotina</taxon>
        <taxon>Dothideomycetes</taxon>
        <taxon>Pleosporomycetidae</taxon>
        <taxon>Pleosporales</taxon>
        <taxon>Pleosporineae</taxon>
        <taxon>Phaeosphaeriaceae</taxon>
        <taxon>Ophiobolus</taxon>
    </lineage>
</organism>
<evidence type="ECO:0000256" key="3">
    <source>
        <dbReference type="ARBA" id="ARBA00022651"/>
    </source>
</evidence>
<evidence type="ECO:0000256" key="5">
    <source>
        <dbReference type="ARBA" id="ARBA00022729"/>
    </source>
</evidence>
<evidence type="ECO:0000256" key="6">
    <source>
        <dbReference type="ARBA" id="ARBA00022801"/>
    </source>
</evidence>
<evidence type="ECO:0000256" key="4">
    <source>
        <dbReference type="ARBA" id="ARBA00022723"/>
    </source>
</evidence>
<evidence type="ECO:0000313" key="11">
    <source>
        <dbReference type="EMBL" id="KAF2821589.1"/>
    </source>
</evidence>
<dbReference type="Pfam" id="PF07519">
    <property type="entry name" value="Tannase"/>
    <property type="match status" value="2"/>
</dbReference>
<dbReference type="SUPFAM" id="SSF53474">
    <property type="entry name" value="alpha/beta-Hydrolases"/>
    <property type="match status" value="1"/>
</dbReference>
<dbReference type="EMBL" id="MU006236">
    <property type="protein sequence ID" value="KAF2821589.1"/>
    <property type="molecule type" value="Genomic_DNA"/>
</dbReference>
<evidence type="ECO:0000256" key="7">
    <source>
        <dbReference type="ARBA" id="ARBA00022837"/>
    </source>
</evidence>
<evidence type="ECO:0000256" key="9">
    <source>
        <dbReference type="ARBA" id="ARBA00034075"/>
    </source>
</evidence>
<keyword evidence="8" id="KW-1015">Disulfide bond</keyword>
<name>A0A6A6ZLP4_9PLEO</name>
<keyword evidence="3" id="KW-0858">Xylan degradation</keyword>
<dbReference type="GO" id="GO:0045493">
    <property type="term" value="P:xylan catabolic process"/>
    <property type="evidence" value="ECO:0007669"/>
    <property type="project" value="UniProtKB-KW"/>
</dbReference>
<keyword evidence="2" id="KW-0719">Serine esterase</keyword>
<dbReference type="GO" id="GO:0030600">
    <property type="term" value="F:feruloyl esterase activity"/>
    <property type="evidence" value="ECO:0007669"/>
    <property type="project" value="UniProtKB-EC"/>
</dbReference>
<evidence type="ECO:0000256" key="1">
    <source>
        <dbReference type="ARBA" id="ARBA00006249"/>
    </source>
</evidence>
<dbReference type="PANTHER" id="PTHR33938:SF15">
    <property type="entry name" value="FERULOYL ESTERASE B-RELATED"/>
    <property type="match status" value="1"/>
</dbReference>
<dbReference type="OrthoDB" id="3039123at2759"/>
<comment type="similarity">
    <text evidence="1 10">Belongs to the tannase family.</text>
</comment>
<dbReference type="Gene3D" id="3.40.50.1820">
    <property type="entry name" value="alpha/beta hydrolase"/>
    <property type="match status" value="1"/>
</dbReference>
<accession>A0A6A6ZLP4</accession>
<evidence type="ECO:0000256" key="2">
    <source>
        <dbReference type="ARBA" id="ARBA00022487"/>
    </source>
</evidence>
<evidence type="ECO:0000256" key="8">
    <source>
        <dbReference type="ARBA" id="ARBA00023157"/>
    </source>
</evidence>
<sequence>MLPFLALALCSLVGTAFSSTSTPDFKSRCEALSGGVDVRGYENISFSEGTNSTCTFPNPVTAVDLCRVGIRFSTSDSSEVYMEAWLPEKWNSRLLSIGTGGLAGCIFFPELAYVTKYGFAGVSGNMGHNGTSGGAFLNQPEVFIDFAWRALYGTTVISKSIAKQFYGTAHKKSYFIGCSQGGRQGFKAAQSNPELFDGIVVGAPGLRLAGLFQYIPRWLRTMGTDINNLTVSIDKWAAIQNETLRQCDHLDGAVDNIVEDSRSCKPDFTKLRCGTQGLSGPCLTPVDMSLVSQQFESWTINGTLIYTGMTHDGNELAHATTLTGPEFRSYALEWPRFVSQQDPTWTLDQWTPAQARFAVEQNLFNFNTLDGDLKAVRKRGAKIIHYHGQVDPAIDSTVSDAYYDHVSRTMRASPQQLDDFYRYFRISGLGHCNGGPGASSIGQSAFSLPASDDAKDNVLMQIVDWVEKGKAPDTLRGSKFVDGDVTKGVEYKRRHCRYPLKNVYTGEGDGKDEKGWKCVV</sequence>
<feature type="signal peptide" evidence="10">
    <location>
        <begin position="1"/>
        <end position="18"/>
    </location>
</feature>
<keyword evidence="5 10" id="KW-0732">Signal</keyword>
<dbReference type="EC" id="3.1.1.-" evidence="10"/>
<proteinExistence type="inferred from homology"/>
<evidence type="ECO:0000256" key="10">
    <source>
        <dbReference type="RuleBase" id="RU361238"/>
    </source>
</evidence>
<comment type="catalytic activity">
    <reaction evidence="9">
        <text>feruloyl-polysaccharide + H2O = ferulate + polysaccharide.</text>
        <dbReference type="EC" id="3.1.1.73"/>
    </reaction>
</comment>
<dbReference type="AlphaFoldDB" id="A0A6A6ZLP4"/>
<keyword evidence="7" id="KW-0106">Calcium</keyword>
<dbReference type="GO" id="GO:0046872">
    <property type="term" value="F:metal ion binding"/>
    <property type="evidence" value="ECO:0007669"/>
    <property type="project" value="UniProtKB-KW"/>
</dbReference>
<reference evidence="11" key="1">
    <citation type="journal article" date="2020" name="Stud. Mycol.">
        <title>101 Dothideomycetes genomes: a test case for predicting lifestyles and emergence of pathogens.</title>
        <authorList>
            <person name="Haridas S."/>
            <person name="Albert R."/>
            <person name="Binder M."/>
            <person name="Bloem J."/>
            <person name="Labutti K."/>
            <person name="Salamov A."/>
            <person name="Andreopoulos B."/>
            <person name="Baker S."/>
            <person name="Barry K."/>
            <person name="Bills G."/>
            <person name="Bluhm B."/>
            <person name="Cannon C."/>
            <person name="Castanera R."/>
            <person name="Culley D."/>
            <person name="Daum C."/>
            <person name="Ezra D."/>
            <person name="Gonzalez J."/>
            <person name="Henrissat B."/>
            <person name="Kuo A."/>
            <person name="Liang C."/>
            <person name="Lipzen A."/>
            <person name="Lutzoni F."/>
            <person name="Magnuson J."/>
            <person name="Mondo S."/>
            <person name="Nolan M."/>
            <person name="Ohm R."/>
            <person name="Pangilinan J."/>
            <person name="Park H.-J."/>
            <person name="Ramirez L."/>
            <person name="Alfaro M."/>
            <person name="Sun H."/>
            <person name="Tritt A."/>
            <person name="Yoshinaga Y."/>
            <person name="Zwiers L.-H."/>
            <person name="Turgeon B."/>
            <person name="Goodwin S."/>
            <person name="Spatafora J."/>
            <person name="Crous P."/>
            <person name="Grigoriev I."/>
        </authorList>
    </citation>
    <scope>NUCLEOTIDE SEQUENCE</scope>
    <source>
        <strain evidence="11">CBS 113818</strain>
    </source>
</reference>